<accession>A0A1Y6CQG4</accession>
<dbReference type="Gene3D" id="3.30.70.1700">
    <property type="entry name" value="Phage minor tail protein U"/>
    <property type="match status" value="1"/>
</dbReference>
<evidence type="ECO:0000313" key="3">
    <source>
        <dbReference type="Proteomes" id="UP000192907"/>
    </source>
</evidence>
<keyword evidence="1" id="KW-0175">Coiled coil</keyword>
<protein>
    <submittedName>
        <fullName evidence="2">Uncharacterized protein</fullName>
    </submittedName>
</protein>
<name>A0A1Y6CQG4_9BACT</name>
<dbReference type="EMBL" id="FWZT01000037">
    <property type="protein sequence ID" value="SMF81616.1"/>
    <property type="molecule type" value="Genomic_DNA"/>
</dbReference>
<evidence type="ECO:0000313" key="2">
    <source>
        <dbReference type="EMBL" id="SMF81616.1"/>
    </source>
</evidence>
<dbReference type="Proteomes" id="UP000192907">
    <property type="component" value="Unassembled WGS sequence"/>
</dbReference>
<proteinExistence type="predicted"/>
<keyword evidence="3" id="KW-1185">Reference proteome</keyword>
<dbReference type="RefSeq" id="WP_132319581.1">
    <property type="nucleotide sequence ID" value="NZ_FWZT01000037.1"/>
</dbReference>
<sequence>MRERSKIRSIARKVLKDLSLNAFSGRTSGIHIHDLPAALITSERDEVTLDSGNHLERELELKIELIILPKADAETEIEQLSEDVARALWRSDELRAAISDLKFIGEEFVIESHGEYVIAASEITFMIHYWSLDQETDGQTPEKIYANRTRID</sequence>
<feature type="coiled-coil region" evidence="1">
    <location>
        <begin position="70"/>
        <end position="97"/>
    </location>
</feature>
<gene>
    <name evidence="2" type="ORF">SAMN06296036_13723</name>
</gene>
<reference evidence="3" key="1">
    <citation type="submission" date="2017-04" db="EMBL/GenBank/DDBJ databases">
        <authorList>
            <person name="Varghese N."/>
            <person name="Submissions S."/>
        </authorList>
    </citation>
    <scope>NUCLEOTIDE SEQUENCE [LARGE SCALE GENOMIC DNA]</scope>
    <source>
        <strain evidence="3">RKEM611</strain>
    </source>
</reference>
<organism evidence="2 3">
    <name type="scientific">Pseudobacteriovorax antillogorgiicola</name>
    <dbReference type="NCBI Taxonomy" id="1513793"/>
    <lineage>
        <taxon>Bacteria</taxon>
        <taxon>Pseudomonadati</taxon>
        <taxon>Bdellovibrionota</taxon>
        <taxon>Oligoflexia</taxon>
        <taxon>Oligoflexales</taxon>
        <taxon>Pseudobacteriovoracaceae</taxon>
        <taxon>Pseudobacteriovorax</taxon>
    </lineage>
</organism>
<dbReference type="InterPro" id="IPR038512">
    <property type="entry name" value="GpU-like_sf"/>
</dbReference>
<evidence type="ECO:0000256" key="1">
    <source>
        <dbReference type="SAM" id="Coils"/>
    </source>
</evidence>
<dbReference type="STRING" id="1513793.SAMN06296036_13723"/>
<dbReference type="AlphaFoldDB" id="A0A1Y6CQG4"/>